<evidence type="ECO:0000313" key="3">
    <source>
        <dbReference type="EMBL" id="KAJ7766407.1"/>
    </source>
</evidence>
<organism evidence="3 4">
    <name type="scientific">Mycena maculata</name>
    <dbReference type="NCBI Taxonomy" id="230809"/>
    <lineage>
        <taxon>Eukaryota</taxon>
        <taxon>Fungi</taxon>
        <taxon>Dikarya</taxon>
        <taxon>Basidiomycota</taxon>
        <taxon>Agaricomycotina</taxon>
        <taxon>Agaricomycetes</taxon>
        <taxon>Agaricomycetidae</taxon>
        <taxon>Agaricales</taxon>
        <taxon>Marasmiineae</taxon>
        <taxon>Mycenaceae</taxon>
        <taxon>Mycena</taxon>
    </lineage>
</organism>
<keyword evidence="4" id="KW-1185">Reference proteome</keyword>
<dbReference type="EMBL" id="JARJLG010000033">
    <property type="protein sequence ID" value="KAJ7766407.1"/>
    <property type="molecule type" value="Genomic_DNA"/>
</dbReference>
<feature type="region of interest" description="Disordered" evidence="1">
    <location>
        <begin position="1"/>
        <end position="74"/>
    </location>
</feature>
<feature type="region of interest" description="Disordered" evidence="1">
    <location>
        <begin position="292"/>
        <end position="313"/>
    </location>
</feature>
<feature type="compositionally biased region" description="Low complexity" evidence="1">
    <location>
        <begin position="1"/>
        <end position="37"/>
    </location>
</feature>
<gene>
    <name evidence="3" type="ORF">DFH07DRAFT_938769</name>
</gene>
<comment type="caution">
    <text evidence="3">The sequence shown here is derived from an EMBL/GenBank/DDBJ whole genome shotgun (WGS) entry which is preliminary data.</text>
</comment>
<protein>
    <submittedName>
        <fullName evidence="3">Uncharacterized protein</fullName>
    </submittedName>
</protein>
<feature type="compositionally biased region" description="Gly residues" evidence="1">
    <location>
        <begin position="57"/>
        <end position="66"/>
    </location>
</feature>
<evidence type="ECO:0000256" key="1">
    <source>
        <dbReference type="SAM" id="MobiDB-lite"/>
    </source>
</evidence>
<feature type="transmembrane region" description="Helical" evidence="2">
    <location>
        <begin position="84"/>
        <end position="109"/>
    </location>
</feature>
<reference evidence="3" key="1">
    <citation type="submission" date="2023-03" db="EMBL/GenBank/DDBJ databases">
        <title>Massive genome expansion in bonnet fungi (Mycena s.s.) driven by repeated elements and novel gene families across ecological guilds.</title>
        <authorList>
            <consortium name="Lawrence Berkeley National Laboratory"/>
            <person name="Harder C.B."/>
            <person name="Miyauchi S."/>
            <person name="Viragh M."/>
            <person name="Kuo A."/>
            <person name="Thoen E."/>
            <person name="Andreopoulos B."/>
            <person name="Lu D."/>
            <person name="Skrede I."/>
            <person name="Drula E."/>
            <person name="Henrissat B."/>
            <person name="Morin E."/>
            <person name="Kohler A."/>
            <person name="Barry K."/>
            <person name="LaButti K."/>
            <person name="Morin E."/>
            <person name="Salamov A."/>
            <person name="Lipzen A."/>
            <person name="Mereny Z."/>
            <person name="Hegedus B."/>
            <person name="Baldrian P."/>
            <person name="Stursova M."/>
            <person name="Weitz H."/>
            <person name="Taylor A."/>
            <person name="Grigoriev I.V."/>
            <person name="Nagy L.G."/>
            <person name="Martin F."/>
            <person name="Kauserud H."/>
        </authorList>
    </citation>
    <scope>NUCLEOTIDE SEQUENCE</scope>
    <source>
        <strain evidence="3">CBHHK188m</strain>
    </source>
</reference>
<keyword evidence="2" id="KW-1133">Transmembrane helix</keyword>
<feature type="compositionally biased region" description="Polar residues" evidence="1">
    <location>
        <begin position="38"/>
        <end position="55"/>
    </location>
</feature>
<feature type="transmembrane region" description="Helical" evidence="2">
    <location>
        <begin position="362"/>
        <end position="383"/>
    </location>
</feature>
<evidence type="ECO:0000256" key="2">
    <source>
        <dbReference type="SAM" id="Phobius"/>
    </source>
</evidence>
<dbReference type="AlphaFoldDB" id="A0AAD7JMJ2"/>
<evidence type="ECO:0000313" key="4">
    <source>
        <dbReference type="Proteomes" id="UP001215280"/>
    </source>
</evidence>
<sequence length="496" mass="52370">MSTSKSSSSTRRSSSSATSTPVSSSTSTNASSDSSFTGFPQTGSSIQPAQPTTIPGNGNGGNGTFGGDNNQQTGGSGIQSSAQLYLYTFLATLILLLGVSSAIVVRSLLLRRRHRRMVEEAIANGTWVPPTPRVKVDLRKKPKLWDAYITPPAVGGSVDDWDGIMPFAATYLPPASPPSAAAAAPAVPPHPHPDPTSPATPATPDLSALLLPNDLEQPRVRVAVLIAMPFPPSPTPTPASPASLPTSAAPLHPLSPQPPTWVVASGDDDDEAPLPHLEVGLVAVTVVSAADAEGSDEEHGGGGSGKGEAGRGSEDVCGVRWTVGHCVDARGVCIWDGSIWSVASPSQSVLRRLYRRCYPTRVLPESGAAVAAVIVLVPLVTIISRNIGPLRFFLKVLIGGQTVTTLETPPITKIKFRFLFLGTQMARFHQAKKAPTILKQHLDSNRDLGLNFVEKTTNGSPVCRLTPYGLVWRCEGKFGMGTRLEWVPNKDWPLAE</sequence>
<accession>A0AAD7JMJ2</accession>
<feature type="region of interest" description="Disordered" evidence="1">
    <location>
        <begin position="234"/>
        <end position="256"/>
    </location>
</feature>
<feature type="region of interest" description="Disordered" evidence="1">
    <location>
        <begin position="178"/>
        <end position="206"/>
    </location>
</feature>
<proteinExistence type="predicted"/>
<keyword evidence="2" id="KW-0472">Membrane</keyword>
<feature type="compositionally biased region" description="Low complexity" evidence="1">
    <location>
        <begin position="240"/>
        <end position="252"/>
    </location>
</feature>
<feature type="compositionally biased region" description="Pro residues" evidence="1">
    <location>
        <begin position="186"/>
        <end position="198"/>
    </location>
</feature>
<dbReference type="Proteomes" id="UP001215280">
    <property type="component" value="Unassembled WGS sequence"/>
</dbReference>
<keyword evidence="2" id="KW-0812">Transmembrane</keyword>
<name>A0AAD7JMJ2_9AGAR</name>